<feature type="domain" description="ABC transmembrane type-1" evidence="9">
    <location>
        <begin position="12"/>
        <end position="293"/>
    </location>
</feature>
<dbReference type="InterPro" id="IPR017871">
    <property type="entry name" value="ABC_transporter-like_CS"/>
</dbReference>
<dbReference type="GO" id="GO:0140359">
    <property type="term" value="F:ABC-type transporter activity"/>
    <property type="evidence" value="ECO:0007669"/>
    <property type="project" value="InterPro"/>
</dbReference>
<keyword evidence="4 10" id="KW-0067">ATP-binding</keyword>
<dbReference type="SUPFAM" id="SSF90123">
    <property type="entry name" value="ABC transporter transmembrane region"/>
    <property type="match status" value="1"/>
</dbReference>
<dbReference type="InterPro" id="IPR027417">
    <property type="entry name" value="P-loop_NTPase"/>
</dbReference>
<dbReference type="PANTHER" id="PTHR24221:SF654">
    <property type="entry name" value="ATP-BINDING CASSETTE SUB-FAMILY B MEMBER 6"/>
    <property type="match status" value="1"/>
</dbReference>
<protein>
    <submittedName>
        <fullName evidence="10">ABC transporter ATP-binding protein</fullName>
    </submittedName>
</protein>
<dbReference type="InterPro" id="IPR003439">
    <property type="entry name" value="ABC_transporter-like_ATP-bd"/>
</dbReference>
<evidence type="ECO:0000259" key="9">
    <source>
        <dbReference type="PROSITE" id="PS50929"/>
    </source>
</evidence>
<dbReference type="Pfam" id="PF00005">
    <property type="entry name" value="ABC_tran"/>
    <property type="match status" value="1"/>
</dbReference>
<feature type="transmembrane region" description="Helical" evidence="7">
    <location>
        <begin position="241"/>
        <end position="271"/>
    </location>
</feature>
<dbReference type="InterPro" id="IPR036640">
    <property type="entry name" value="ABC1_TM_sf"/>
</dbReference>
<keyword evidence="2 7" id="KW-0812">Transmembrane</keyword>
<sequence>MKELLLQRKFRFAMYIFACFIPVVDQLIVNLTLALLIGSIEVGTMENFVRVVLISVGAIALSSISYIISRYMRISYMRDTLLAVRVKAFEKIMRSSYKTFNIKSKDSYISNLINDINIFENNFFLKLINLIFNGGTFIVVLTILFFLDFKFALGILAISLILLMVIRVFERKTVSLQEEVSVSNEDFSIDISNTFNGLEILKLNNIEDKFLEKSLLKIKRLERTKYNYTVFTEGQNRVTGLLGYLAVVFILLYLLNLLSTGMSLTTIVFMFQMSNSCVWSLVRVLPLFNELKSSANIYNKITKMTEENKSEVTQGIDFSFNSKIEIKDLSFNYDGKEVFNGVTFDIERGKKYLIKGASGAGKSTLVKLLSKIYDDYQGDILVDGVDYRSINEDSLNDNVSFIYQDVFLFEDTIANNISLYKTYEEKQIQAAANSAGLSDLLSKKTKGINEMLLENGKNLSGGERQRISIARAIIKDSSILFVDEGTSSLNEELGRNVEKTILSLDSTVIAISHRYYKGITEKYDYVLEIVNGKVIKYPSKEYFQGELAI</sequence>
<evidence type="ECO:0000256" key="1">
    <source>
        <dbReference type="ARBA" id="ARBA00004651"/>
    </source>
</evidence>
<dbReference type="RefSeq" id="WP_213168119.1">
    <property type="nucleotide sequence ID" value="NZ_CP058559.1"/>
</dbReference>
<dbReference type="AlphaFoldDB" id="A0A7G9W6X1"/>
<dbReference type="Pfam" id="PF00664">
    <property type="entry name" value="ABC_membrane"/>
    <property type="match status" value="1"/>
</dbReference>
<dbReference type="Gene3D" id="1.20.1560.10">
    <property type="entry name" value="ABC transporter type 1, transmembrane domain"/>
    <property type="match status" value="1"/>
</dbReference>
<dbReference type="InterPro" id="IPR011527">
    <property type="entry name" value="ABC1_TM_dom"/>
</dbReference>
<name>A0A7G9W6X1_ALKCA</name>
<keyword evidence="11" id="KW-1185">Reference proteome</keyword>
<dbReference type="PROSITE" id="PS50893">
    <property type="entry name" value="ABC_TRANSPORTER_2"/>
    <property type="match status" value="1"/>
</dbReference>
<evidence type="ECO:0000256" key="2">
    <source>
        <dbReference type="ARBA" id="ARBA00022692"/>
    </source>
</evidence>
<dbReference type="EMBL" id="CP058559">
    <property type="protein sequence ID" value="QNO14433.1"/>
    <property type="molecule type" value="Genomic_DNA"/>
</dbReference>
<dbReference type="InterPro" id="IPR039421">
    <property type="entry name" value="Type_1_exporter"/>
</dbReference>
<evidence type="ECO:0000256" key="5">
    <source>
        <dbReference type="ARBA" id="ARBA00022989"/>
    </source>
</evidence>
<feature type="transmembrane region" description="Helical" evidence="7">
    <location>
        <begin position="48"/>
        <end position="68"/>
    </location>
</feature>
<evidence type="ECO:0000313" key="11">
    <source>
        <dbReference type="Proteomes" id="UP000516160"/>
    </source>
</evidence>
<evidence type="ECO:0000259" key="8">
    <source>
        <dbReference type="PROSITE" id="PS50893"/>
    </source>
</evidence>
<dbReference type="Proteomes" id="UP000516160">
    <property type="component" value="Chromosome"/>
</dbReference>
<comment type="subcellular location">
    <subcellularLocation>
        <location evidence="1">Cell membrane</location>
        <topology evidence="1">Multi-pass membrane protein</topology>
    </subcellularLocation>
</comment>
<keyword evidence="6 7" id="KW-0472">Membrane</keyword>
<dbReference type="GO" id="GO:0034040">
    <property type="term" value="F:ATPase-coupled lipid transmembrane transporter activity"/>
    <property type="evidence" value="ECO:0007669"/>
    <property type="project" value="TreeGrafter"/>
</dbReference>
<dbReference type="GO" id="GO:0016887">
    <property type="term" value="F:ATP hydrolysis activity"/>
    <property type="evidence" value="ECO:0007669"/>
    <property type="project" value="InterPro"/>
</dbReference>
<dbReference type="GO" id="GO:0005886">
    <property type="term" value="C:plasma membrane"/>
    <property type="evidence" value="ECO:0007669"/>
    <property type="project" value="UniProtKB-SubCell"/>
</dbReference>
<evidence type="ECO:0000256" key="6">
    <source>
        <dbReference type="ARBA" id="ARBA00023136"/>
    </source>
</evidence>
<dbReference type="PROSITE" id="PS50929">
    <property type="entry name" value="ABC_TM1F"/>
    <property type="match status" value="1"/>
</dbReference>
<dbReference type="PANTHER" id="PTHR24221">
    <property type="entry name" value="ATP-BINDING CASSETTE SUB-FAMILY B"/>
    <property type="match status" value="1"/>
</dbReference>
<dbReference type="GO" id="GO:0005524">
    <property type="term" value="F:ATP binding"/>
    <property type="evidence" value="ECO:0007669"/>
    <property type="project" value="UniProtKB-KW"/>
</dbReference>
<evidence type="ECO:0000256" key="3">
    <source>
        <dbReference type="ARBA" id="ARBA00022741"/>
    </source>
</evidence>
<feature type="transmembrane region" description="Helical" evidence="7">
    <location>
        <begin position="123"/>
        <end position="145"/>
    </location>
</feature>
<organism evidence="10 11">
    <name type="scientific">Alkalicella caledoniensis</name>
    <dbReference type="NCBI Taxonomy" id="2731377"/>
    <lineage>
        <taxon>Bacteria</taxon>
        <taxon>Bacillati</taxon>
        <taxon>Bacillota</taxon>
        <taxon>Clostridia</taxon>
        <taxon>Eubacteriales</taxon>
        <taxon>Proteinivoracaceae</taxon>
        <taxon>Alkalicella</taxon>
    </lineage>
</organism>
<accession>A0A7G9W6X1</accession>
<feature type="transmembrane region" description="Helical" evidence="7">
    <location>
        <begin position="12"/>
        <end position="36"/>
    </location>
</feature>
<feature type="domain" description="ABC transporter" evidence="8">
    <location>
        <begin position="324"/>
        <end position="549"/>
    </location>
</feature>
<dbReference type="PROSITE" id="PS00211">
    <property type="entry name" value="ABC_TRANSPORTER_1"/>
    <property type="match status" value="1"/>
</dbReference>
<keyword evidence="5 7" id="KW-1133">Transmembrane helix</keyword>
<dbReference type="Gene3D" id="3.40.50.300">
    <property type="entry name" value="P-loop containing nucleotide triphosphate hydrolases"/>
    <property type="match status" value="1"/>
</dbReference>
<dbReference type="SMART" id="SM00382">
    <property type="entry name" value="AAA"/>
    <property type="match status" value="1"/>
</dbReference>
<dbReference type="InterPro" id="IPR003593">
    <property type="entry name" value="AAA+_ATPase"/>
</dbReference>
<dbReference type="SUPFAM" id="SSF52540">
    <property type="entry name" value="P-loop containing nucleoside triphosphate hydrolases"/>
    <property type="match status" value="1"/>
</dbReference>
<reference evidence="10 11" key="1">
    <citation type="submission" date="2020-07" db="EMBL/GenBank/DDBJ databases">
        <title>Alkalicella. sp. LB2 genome.</title>
        <authorList>
            <person name="Postec A."/>
            <person name="Quemeneur M."/>
        </authorList>
    </citation>
    <scope>NUCLEOTIDE SEQUENCE [LARGE SCALE GENOMIC DNA]</scope>
    <source>
        <strain evidence="10 11">LB2</strain>
    </source>
</reference>
<proteinExistence type="predicted"/>
<gene>
    <name evidence="10" type="ORF">HYG86_06430</name>
</gene>
<dbReference type="KEGG" id="acae:HYG86_06430"/>
<feature type="transmembrane region" description="Helical" evidence="7">
    <location>
        <begin position="151"/>
        <end position="169"/>
    </location>
</feature>
<keyword evidence="3" id="KW-0547">Nucleotide-binding</keyword>
<evidence type="ECO:0000256" key="7">
    <source>
        <dbReference type="SAM" id="Phobius"/>
    </source>
</evidence>
<evidence type="ECO:0000313" key="10">
    <source>
        <dbReference type="EMBL" id="QNO14433.1"/>
    </source>
</evidence>
<evidence type="ECO:0000256" key="4">
    <source>
        <dbReference type="ARBA" id="ARBA00022840"/>
    </source>
</evidence>